<feature type="compositionally biased region" description="Low complexity" evidence="1">
    <location>
        <begin position="43"/>
        <end position="54"/>
    </location>
</feature>
<feature type="compositionally biased region" description="Polar residues" evidence="1">
    <location>
        <begin position="100"/>
        <end position="110"/>
    </location>
</feature>
<organism evidence="2 3">
    <name type="scientific">Lodderomyces beijingensis</name>
    <dbReference type="NCBI Taxonomy" id="1775926"/>
    <lineage>
        <taxon>Eukaryota</taxon>
        <taxon>Fungi</taxon>
        <taxon>Dikarya</taxon>
        <taxon>Ascomycota</taxon>
        <taxon>Saccharomycotina</taxon>
        <taxon>Pichiomycetes</taxon>
        <taxon>Debaryomycetaceae</taxon>
        <taxon>Candida/Lodderomyces clade</taxon>
        <taxon>Lodderomyces</taxon>
    </lineage>
</organism>
<evidence type="ECO:0000313" key="3">
    <source>
        <dbReference type="Proteomes" id="UP001497383"/>
    </source>
</evidence>
<feature type="region of interest" description="Disordered" evidence="1">
    <location>
        <begin position="130"/>
        <end position="291"/>
    </location>
</feature>
<feature type="compositionally biased region" description="Basic and acidic residues" evidence="1">
    <location>
        <begin position="277"/>
        <end position="288"/>
    </location>
</feature>
<sequence length="440" mass="49254">MNLNHQYANEEEFDDTYVESPVKSSQTTNPGGFAKFRTSTAGNNDKTTKTSNSNDTEEQLKQTERLIERQKPRYKISKEARGLEESPPNLRFDTRMYQDVGNNSSPLRNKSTSKRENILADIVSKTGNEPIGTAATTVDANRGRSNAQSKQNLDTQQGSFPPPPHTFSRRLSSFLKKVDEPEDHVTRALSDTAERATTKESGNRHVSPSHAVQETQETLPKPLKRKFSNFNLDAPAKEASADHEENTAKKSKPSILDRVNDTLESLNNRESPNKVSQRIDDRVRKEPEPEPEIDPELEIKVPVLSTQFSEDSSEPDFVVGRVENAGAPKEAIVEEEISHNSLAKSTPLDAGRIADFDLKALSSPPPAPLSSSFSSWWSSSQWSKLEKVVRSHSIQREEAINSKLLMKELGCASKKELRHRYDFLLHYSGNGSSSRAKRLR</sequence>
<feature type="compositionally biased region" description="Polar residues" evidence="1">
    <location>
        <begin position="134"/>
        <end position="159"/>
    </location>
</feature>
<gene>
    <name evidence="2" type="ORF">LODBEIA_P55030</name>
</gene>
<evidence type="ECO:0000256" key="1">
    <source>
        <dbReference type="SAM" id="MobiDB-lite"/>
    </source>
</evidence>
<keyword evidence="3" id="KW-1185">Reference proteome</keyword>
<feature type="region of interest" description="Disordered" evidence="1">
    <location>
        <begin position="1"/>
        <end position="114"/>
    </location>
</feature>
<dbReference type="GeneID" id="92210699"/>
<proteinExistence type="predicted"/>
<feature type="compositionally biased region" description="Basic and acidic residues" evidence="1">
    <location>
        <begin position="58"/>
        <end position="84"/>
    </location>
</feature>
<feature type="compositionally biased region" description="Polar residues" evidence="1">
    <location>
        <begin position="262"/>
        <end position="276"/>
    </location>
</feature>
<feature type="compositionally biased region" description="Basic and acidic residues" evidence="1">
    <location>
        <begin position="235"/>
        <end position="248"/>
    </location>
</feature>
<accession>A0ABP0ZT15</accession>
<name>A0ABP0ZT15_9ASCO</name>
<dbReference type="RefSeq" id="XP_066832441.1">
    <property type="nucleotide sequence ID" value="XM_066975843.1"/>
</dbReference>
<evidence type="ECO:0008006" key="4">
    <source>
        <dbReference type="Google" id="ProtNLM"/>
    </source>
</evidence>
<dbReference type="Proteomes" id="UP001497383">
    <property type="component" value="Chromosome 7"/>
</dbReference>
<protein>
    <recommendedName>
        <fullName evidence="4">Myb-like domain-containing protein</fullName>
    </recommendedName>
</protein>
<evidence type="ECO:0000313" key="2">
    <source>
        <dbReference type="EMBL" id="CAK9441635.1"/>
    </source>
</evidence>
<reference evidence="2 3" key="1">
    <citation type="submission" date="2024-03" db="EMBL/GenBank/DDBJ databases">
        <authorList>
            <person name="Brejova B."/>
        </authorList>
    </citation>
    <scope>NUCLEOTIDE SEQUENCE [LARGE SCALE GENOMIC DNA]</scope>
    <source>
        <strain evidence="2 3">CBS 14171</strain>
    </source>
</reference>
<feature type="compositionally biased region" description="Polar residues" evidence="1">
    <location>
        <begin position="204"/>
        <end position="218"/>
    </location>
</feature>
<feature type="compositionally biased region" description="Basic and acidic residues" evidence="1">
    <location>
        <begin position="176"/>
        <end position="203"/>
    </location>
</feature>
<dbReference type="EMBL" id="OZ022411">
    <property type="protein sequence ID" value="CAK9441635.1"/>
    <property type="molecule type" value="Genomic_DNA"/>
</dbReference>